<dbReference type="GO" id="GO:0015833">
    <property type="term" value="P:peptide transport"/>
    <property type="evidence" value="ECO:0007669"/>
    <property type="project" value="UniProtKB-KW"/>
</dbReference>
<dbReference type="EMBL" id="QSWH01000003">
    <property type="protein sequence ID" value="RRR23441.1"/>
    <property type="molecule type" value="Genomic_DNA"/>
</dbReference>
<organism evidence="16 18">
    <name type="scientific">Brachybacterium saurashtrense</name>
    <dbReference type="NCBI Taxonomy" id="556288"/>
    <lineage>
        <taxon>Bacteria</taxon>
        <taxon>Bacillati</taxon>
        <taxon>Actinomycetota</taxon>
        <taxon>Actinomycetes</taxon>
        <taxon>Micrococcales</taxon>
        <taxon>Dermabacteraceae</taxon>
        <taxon>Brachybacterium</taxon>
    </lineage>
</organism>
<dbReference type="InterPro" id="IPR050366">
    <property type="entry name" value="BP-dependent_transpt_permease"/>
</dbReference>
<dbReference type="InterPro" id="IPR025966">
    <property type="entry name" value="OppC_N"/>
</dbReference>
<dbReference type="OrthoDB" id="6637947at2"/>
<dbReference type="KEGG" id="bsau:DWV08_01530"/>
<feature type="compositionally biased region" description="Basic and acidic residues" evidence="13">
    <location>
        <begin position="25"/>
        <end position="39"/>
    </location>
</feature>
<reference evidence="15 17" key="1">
    <citation type="submission" date="2018-07" db="EMBL/GenBank/DDBJ databases">
        <title>Brachybacterium saurashtrense DSM 23186 genome sequence.</title>
        <authorList>
            <person name="Guo L."/>
        </authorList>
    </citation>
    <scope>NUCLEOTIDE SEQUENCE [LARGE SCALE GENOMIC DNA]</scope>
    <source>
        <strain evidence="15 17">DSM 23186</strain>
    </source>
</reference>
<comment type="subcellular location">
    <subcellularLocation>
        <location evidence="1">Cell inner membrane</location>
        <topology evidence="1">Multi-pass membrane protein</topology>
    </subcellularLocation>
    <subcellularLocation>
        <location evidence="12">Cell membrane</location>
        <topology evidence="12">Multi-pass membrane protein</topology>
    </subcellularLocation>
</comment>
<evidence type="ECO:0000256" key="2">
    <source>
        <dbReference type="ARBA" id="ARBA00022448"/>
    </source>
</evidence>
<proteinExistence type="inferred from homology"/>
<dbReference type="PANTHER" id="PTHR43386">
    <property type="entry name" value="OLIGOPEPTIDE TRANSPORT SYSTEM PERMEASE PROTEIN APPC"/>
    <property type="match status" value="1"/>
</dbReference>
<evidence type="ECO:0000256" key="13">
    <source>
        <dbReference type="SAM" id="MobiDB-lite"/>
    </source>
</evidence>
<evidence type="ECO:0000256" key="4">
    <source>
        <dbReference type="ARBA" id="ARBA00022519"/>
    </source>
</evidence>
<dbReference type="AlphaFoldDB" id="A0A345YT67"/>
<dbReference type="RefSeq" id="WP_115414862.1">
    <property type="nucleotide sequence ID" value="NZ_CP031356.1"/>
</dbReference>
<evidence type="ECO:0000256" key="5">
    <source>
        <dbReference type="ARBA" id="ARBA00022692"/>
    </source>
</evidence>
<feature type="transmembrane region" description="Helical" evidence="12">
    <location>
        <begin position="189"/>
        <end position="215"/>
    </location>
</feature>
<dbReference type="PROSITE" id="PS50928">
    <property type="entry name" value="ABC_TM1"/>
    <property type="match status" value="1"/>
</dbReference>
<dbReference type="Gene3D" id="1.10.3720.10">
    <property type="entry name" value="MetI-like"/>
    <property type="match status" value="1"/>
</dbReference>
<evidence type="ECO:0000256" key="3">
    <source>
        <dbReference type="ARBA" id="ARBA00022475"/>
    </source>
</evidence>
<protein>
    <recommendedName>
        <fullName evidence="11">Oligopeptide transport system permease protein OppC</fullName>
    </recommendedName>
</protein>
<evidence type="ECO:0000256" key="12">
    <source>
        <dbReference type="RuleBase" id="RU363032"/>
    </source>
</evidence>
<dbReference type="GO" id="GO:0015031">
    <property type="term" value="P:protein transport"/>
    <property type="evidence" value="ECO:0007669"/>
    <property type="project" value="UniProtKB-KW"/>
</dbReference>
<sequence length="338" mass="36471">MNAQPPADHGTDLAEDIEPTASLIAERRDRTESEKEKAHRPISRSRLVWRRLKRKPNFYIGGTIVALIVAFALFGDLFNIYEQGQQDTFNFNSPPSAQHYFGTDAIGVDLYASMTSALRKSLLIGFLAAPTATLIAAIMGSLAGYLGGVFEMFTNWLINLLLVLPVFYVLMIVSPAIADPGNLPAALQWLGFLPSWGLLVIAIGLFSWMIMAQIVKNQTKSLKEREYVKAARFMGVSTPTILSRHIVPNVASLLIIDGALGVAMAILAETSLSFFGLGIQAPDVSLGTLLQDGTGAAVSRPWLFVIPAGFLVALLTGVALVGDALRDAIDPTSEVNRA</sequence>
<keyword evidence="3" id="KW-1003">Cell membrane</keyword>
<dbReference type="SUPFAM" id="SSF161098">
    <property type="entry name" value="MetI-like"/>
    <property type="match status" value="1"/>
</dbReference>
<feature type="transmembrane region" description="Helical" evidence="12">
    <location>
        <begin position="253"/>
        <end position="281"/>
    </location>
</feature>
<keyword evidence="8 12" id="KW-1133">Transmembrane helix</keyword>
<evidence type="ECO:0000313" key="15">
    <source>
        <dbReference type="EMBL" id="AXK47119.1"/>
    </source>
</evidence>
<dbReference type="CDD" id="cd06261">
    <property type="entry name" value="TM_PBP2"/>
    <property type="match status" value="1"/>
</dbReference>
<dbReference type="Pfam" id="PF12911">
    <property type="entry name" value="OppC_N"/>
    <property type="match status" value="1"/>
</dbReference>
<keyword evidence="9 12" id="KW-0472">Membrane</keyword>
<dbReference type="GO" id="GO:0055085">
    <property type="term" value="P:transmembrane transport"/>
    <property type="evidence" value="ECO:0007669"/>
    <property type="project" value="InterPro"/>
</dbReference>
<evidence type="ECO:0000256" key="11">
    <source>
        <dbReference type="ARBA" id="ARBA00072251"/>
    </source>
</evidence>
<evidence type="ECO:0000256" key="9">
    <source>
        <dbReference type="ARBA" id="ARBA00023136"/>
    </source>
</evidence>
<keyword evidence="2 12" id="KW-0813">Transport</keyword>
<evidence type="ECO:0000256" key="7">
    <source>
        <dbReference type="ARBA" id="ARBA00022927"/>
    </source>
</evidence>
<dbReference type="InterPro" id="IPR035906">
    <property type="entry name" value="MetI-like_sf"/>
</dbReference>
<accession>A0A345YT67</accession>
<keyword evidence="7" id="KW-0653">Protein transport</keyword>
<dbReference type="Proteomes" id="UP000254236">
    <property type="component" value="Chromosome"/>
</dbReference>
<keyword evidence="4" id="KW-0997">Cell inner membrane</keyword>
<keyword evidence="5 12" id="KW-0812">Transmembrane</keyword>
<feature type="transmembrane region" description="Helical" evidence="12">
    <location>
        <begin position="157"/>
        <end position="177"/>
    </location>
</feature>
<dbReference type="InterPro" id="IPR000515">
    <property type="entry name" value="MetI-like"/>
</dbReference>
<dbReference type="EMBL" id="CP031356">
    <property type="protein sequence ID" value="AXK47119.1"/>
    <property type="molecule type" value="Genomic_DNA"/>
</dbReference>
<dbReference type="Proteomes" id="UP000282185">
    <property type="component" value="Unassembled WGS sequence"/>
</dbReference>
<evidence type="ECO:0000256" key="6">
    <source>
        <dbReference type="ARBA" id="ARBA00022856"/>
    </source>
</evidence>
<evidence type="ECO:0000313" key="17">
    <source>
        <dbReference type="Proteomes" id="UP000254236"/>
    </source>
</evidence>
<keyword evidence="17" id="KW-1185">Reference proteome</keyword>
<evidence type="ECO:0000256" key="10">
    <source>
        <dbReference type="ARBA" id="ARBA00024202"/>
    </source>
</evidence>
<feature type="transmembrane region" description="Helical" evidence="12">
    <location>
        <begin position="301"/>
        <end position="321"/>
    </location>
</feature>
<evidence type="ECO:0000313" key="16">
    <source>
        <dbReference type="EMBL" id="RRR23441.1"/>
    </source>
</evidence>
<dbReference type="GO" id="GO:0005886">
    <property type="term" value="C:plasma membrane"/>
    <property type="evidence" value="ECO:0007669"/>
    <property type="project" value="UniProtKB-SubCell"/>
</dbReference>
<feature type="transmembrane region" description="Helical" evidence="12">
    <location>
        <begin position="122"/>
        <end position="145"/>
    </location>
</feature>
<dbReference type="Pfam" id="PF00528">
    <property type="entry name" value="BPD_transp_1"/>
    <property type="match status" value="1"/>
</dbReference>
<feature type="transmembrane region" description="Helical" evidence="12">
    <location>
        <begin position="58"/>
        <end position="81"/>
    </location>
</feature>
<feature type="region of interest" description="Disordered" evidence="13">
    <location>
        <begin position="1"/>
        <end position="40"/>
    </location>
</feature>
<reference evidence="16 18" key="2">
    <citation type="submission" date="2018-08" db="EMBL/GenBank/DDBJ databases">
        <title>Brachybacterium saurashtrense DSM 23186.</title>
        <authorList>
            <person name="Li Y."/>
        </authorList>
    </citation>
    <scope>NUCLEOTIDE SEQUENCE [LARGE SCALE GENOMIC DNA]</scope>
    <source>
        <strain evidence="16 18">DSM 23186</strain>
    </source>
</reference>
<feature type="domain" description="ABC transmembrane type-1" evidence="14">
    <location>
        <begin position="118"/>
        <end position="322"/>
    </location>
</feature>
<dbReference type="PANTHER" id="PTHR43386:SF2">
    <property type="entry name" value="OLIGOPEPTIDE TRANSPORT SYSTEM PERMEASE PROTEIN OPPC"/>
    <property type="match status" value="1"/>
</dbReference>
<evidence type="ECO:0000256" key="8">
    <source>
        <dbReference type="ARBA" id="ARBA00022989"/>
    </source>
</evidence>
<evidence type="ECO:0000259" key="14">
    <source>
        <dbReference type="PROSITE" id="PS50928"/>
    </source>
</evidence>
<keyword evidence="6" id="KW-0571">Peptide transport</keyword>
<gene>
    <name evidence="15" type="ORF">DWV08_01530</name>
    <name evidence="16" type="ORF">DXU92_06660</name>
</gene>
<evidence type="ECO:0000313" key="18">
    <source>
        <dbReference type="Proteomes" id="UP000282185"/>
    </source>
</evidence>
<evidence type="ECO:0000256" key="1">
    <source>
        <dbReference type="ARBA" id="ARBA00004429"/>
    </source>
</evidence>
<name>A0A345YT67_9MICO</name>
<comment type="similarity">
    <text evidence="10">Belongs to the binding-protein-dependent transport system permease family. OppBC subfamily.</text>
</comment>